<evidence type="ECO:0000313" key="1">
    <source>
        <dbReference type="EMBL" id="ACY50006.1"/>
    </source>
</evidence>
<accession>A0ACA6QI13</accession>
<gene>
    <name evidence="1" type="ordered locus">VEA_001843</name>
</gene>
<evidence type="ECO:0000313" key="2">
    <source>
        <dbReference type="Proteomes" id="UP000002571"/>
    </source>
</evidence>
<protein>
    <submittedName>
        <fullName evidence="1">ATPase involved in DNA repair</fullName>
    </submittedName>
</protein>
<dbReference type="Proteomes" id="UP000002571">
    <property type="component" value="Chromosome 1"/>
</dbReference>
<keyword evidence="2" id="KW-1185">Reference proteome</keyword>
<reference evidence="1" key="1">
    <citation type="submission" date="2009-10" db="EMBL/GenBank/DDBJ databases">
        <authorList>
            <consortium name="Los Alamos National Laboratory (LANL)"/>
            <consortium name="National Microbial Pathogen Data Resource (NMPDR)"/>
            <person name="Munk A.C."/>
            <person name="Tapia R."/>
            <person name="Green L."/>
            <person name="Rogers Y."/>
            <person name="Detter J.C."/>
            <person name="Bruce D."/>
            <person name="Brettin T.S."/>
            <person name="Colwell R."/>
            <person name="Huq A."/>
            <person name="Grim C.J."/>
            <person name="Hasan N.A."/>
            <person name="Vonstein V."/>
            <person name="Bartels D."/>
        </authorList>
    </citation>
    <scope>NUCLEOTIDE SEQUENCE</scope>
    <source>
        <strain evidence="1">EX25</strain>
    </source>
</reference>
<proteinExistence type="predicted"/>
<sequence length="104" mass="12207">MHTVYVDDKTHTFLKKVKKKYRLDNLGQAVESIIDGTALKREIRRLERDNDLLNKKLESYDLLKAKSRQKEGQLEEMRNKVDSLEERNLMLTKALEQLTDSLSS</sequence>
<organism evidence="1 2">
    <name type="scientific">Vibrio antiquarius (strain Ex25)</name>
    <dbReference type="NCBI Taxonomy" id="150340"/>
    <lineage>
        <taxon>Bacteria</taxon>
        <taxon>Pseudomonadati</taxon>
        <taxon>Pseudomonadota</taxon>
        <taxon>Gammaproteobacteria</taxon>
        <taxon>Vibrionales</taxon>
        <taxon>Vibrionaceae</taxon>
        <taxon>Vibrio</taxon>
        <taxon>Vibrio diabolicus subgroup</taxon>
    </lineage>
</organism>
<name>A0ACA6QI13_VIBAE</name>
<dbReference type="EMBL" id="CP001805">
    <property type="protein sequence ID" value="ACY50006.1"/>
    <property type="molecule type" value="Genomic_DNA"/>
</dbReference>